<evidence type="ECO:0000256" key="1">
    <source>
        <dbReference type="ARBA" id="ARBA00023125"/>
    </source>
</evidence>
<dbReference type="PANTHER" id="PTHR46797:SF1">
    <property type="entry name" value="METHYLPHOSPHONATE SYNTHASE"/>
    <property type="match status" value="1"/>
</dbReference>
<dbReference type="GO" id="GO:0005829">
    <property type="term" value="C:cytosol"/>
    <property type="evidence" value="ECO:0007669"/>
    <property type="project" value="TreeGrafter"/>
</dbReference>
<dbReference type="Gene3D" id="1.10.260.40">
    <property type="entry name" value="lambda repressor-like DNA-binding domains"/>
    <property type="match status" value="1"/>
</dbReference>
<dbReference type="AlphaFoldDB" id="A0A979G521"/>
<dbReference type="GO" id="GO:0003677">
    <property type="term" value="F:DNA binding"/>
    <property type="evidence" value="ECO:0007669"/>
    <property type="project" value="UniProtKB-KW"/>
</dbReference>
<dbReference type="PROSITE" id="PS50943">
    <property type="entry name" value="HTH_CROC1"/>
    <property type="match status" value="1"/>
</dbReference>
<evidence type="ECO:0000313" key="4">
    <source>
        <dbReference type="Proteomes" id="UP000002215"/>
    </source>
</evidence>
<gene>
    <name evidence="3" type="ordered locus">Cpin_3505</name>
</gene>
<dbReference type="SUPFAM" id="SSF47413">
    <property type="entry name" value="lambda repressor-like DNA-binding domains"/>
    <property type="match status" value="1"/>
</dbReference>
<sequence>MNIGKAIQTLRTKKNITQKELAEKIGITQTGLSYIETGVKHPSENSLEKIANALGSSVAFIKLASLDLDKDVPQDKRAEFDELFPDFVATMQRLLIN</sequence>
<dbReference type="InterPro" id="IPR001387">
    <property type="entry name" value="Cro/C1-type_HTH"/>
</dbReference>
<dbReference type="InterPro" id="IPR010982">
    <property type="entry name" value="Lambda_DNA-bd_dom_sf"/>
</dbReference>
<dbReference type="SMART" id="SM00530">
    <property type="entry name" value="HTH_XRE"/>
    <property type="match status" value="1"/>
</dbReference>
<dbReference type="CDD" id="cd00093">
    <property type="entry name" value="HTH_XRE"/>
    <property type="match status" value="1"/>
</dbReference>
<proteinExistence type="predicted"/>
<accession>A0A979G521</accession>
<dbReference type="Pfam" id="PF01381">
    <property type="entry name" value="HTH_3"/>
    <property type="match status" value="1"/>
</dbReference>
<evidence type="ECO:0000259" key="2">
    <source>
        <dbReference type="PROSITE" id="PS50943"/>
    </source>
</evidence>
<dbReference type="GO" id="GO:0003700">
    <property type="term" value="F:DNA-binding transcription factor activity"/>
    <property type="evidence" value="ECO:0007669"/>
    <property type="project" value="TreeGrafter"/>
</dbReference>
<dbReference type="OrthoDB" id="1261587at2"/>
<dbReference type="PANTHER" id="PTHR46797">
    <property type="entry name" value="HTH-TYPE TRANSCRIPTIONAL REGULATOR"/>
    <property type="match status" value="1"/>
</dbReference>
<reference evidence="4" key="1">
    <citation type="submission" date="2009-08" db="EMBL/GenBank/DDBJ databases">
        <title>The complete genome of Chitinophaga pinensis DSM 2588.</title>
        <authorList>
            <consortium name="US DOE Joint Genome Institute (JGI-PGF)"/>
            <person name="Lucas S."/>
            <person name="Copeland A."/>
            <person name="Lapidus A."/>
            <person name="Glavina del Rio T."/>
            <person name="Dalin E."/>
            <person name="Tice H."/>
            <person name="Bruce D."/>
            <person name="Goodwin L."/>
            <person name="Pitluck S."/>
            <person name="Kyrpides N."/>
            <person name="Mavromatis K."/>
            <person name="Ivanova N."/>
            <person name="Mikhailova N."/>
            <person name="Sims D."/>
            <person name="Meinche L."/>
            <person name="Brettin T."/>
            <person name="Detter J.C."/>
            <person name="Han C."/>
            <person name="Larimer F."/>
            <person name="Land M."/>
            <person name="Hauser L."/>
            <person name="Markowitz V."/>
            <person name="Cheng J.-F."/>
            <person name="Hugenholtz P."/>
            <person name="Woyke T."/>
            <person name="Wu D."/>
            <person name="Spring S."/>
            <person name="Klenk H.-P."/>
            <person name="Eisen J.A."/>
        </authorList>
    </citation>
    <scope>NUCLEOTIDE SEQUENCE [LARGE SCALE GENOMIC DNA]</scope>
    <source>
        <strain evidence="4">ATCC 43595 / DSM 2588 / LMG 13176 / NBRC 15968 / NCIMB 11800 / UQM 2034</strain>
    </source>
</reference>
<dbReference type="KEGG" id="cpi:Cpin_3505"/>
<dbReference type="RefSeq" id="WP_012791144.1">
    <property type="nucleotide sequence ID" value="NC_013132.1"/>
</dbReference>
<keyword evidence="1" id="KW-0238">DNA-binding</keyword>
<name>A0A979G521_CHIPD</name>
<organism evidence="3 4">
    <name type="scientific">Chitinophaga pinensis (strain ATCC 43595 / DSM 2588 / LMG 13176 / NBRC 15968 / NCIMB 11800 / UQM 2034)</name>
    <dbReference type="NCBI Taxonomy" id="485918"/>
    <lineage>
        <taxon>Bacteria</taxon>
        <taxon>Pseudomonadati</taxon>
        <taxon>Bacteroidota</taxon>
        <taxon>Chitinophagia</taxon>
        <taxon>Chitinophagales</taxon>
        <taxon>Chitinophagaceae</taxon>
        <taxon>Chitinophaga</taxon>
    </lineage>
</organism>
<evidence type="ECO:0000313" key="3">
    <source>
        <dbReference type="EMBL" id="ACU60969.1"/>
    </source>
</evidence>
<reference evidence="3 4" key="2">
    <citation type="journal article" date="2010" name="Stand. Genomic Sci.">
        <title>Complete genome sequence of Chitinophaga pinensis type strain (UQM 2034).</title>
        <authorList>
            <person name="Glavina Del Rio T."/>
            <person name="Abt B."/>
            <person name="Spring S."/>
            <person name="Lapidus A."/>
            <person name="Nolan M."/>
            <person name="Tice H."/>
            <person name="Copeland A."/>
            <person name="Cheng J.F."/>
            <person name="Chen F."/>
            <person name="Bruce D."/>
            <person name="Goodwin L."/>
            <person name="Pitluck S."/>
            <person name="Ivanova N."/>
            <person name="Mavromatis K."/>
            <person name="Mikhailova N."/>
            <person name="Pati A."/>
            <person name="Chen A."/>
            <person name="Palaniappan K."/>
            <person name="Land M."/>
            <person name="Hauser L."/>
            <person name="Chang Y.J."/>
            <person name="Jeffries C.D."/>
            <person name="Chain P."/>
            <person name="Saunders E."/>
            <person name="Detter J.C."/>
            <person name="Brettin T."/>
            <person name="Rohde M."/>
            <person name="Goker M."/>
            <person name="Bristow J."/>
            <person name="Eisen J.A."/>
            <person name="Markowitz V."/>
            <person name="Hugenholtz P."/>
            <person name="Kyrpides N.C."/>
            <person name="Klenk H.P."/>
            <person name="Lucas S."/>
        </authorList>
    </citation>
    <scope>NUCLEOTIDE SEQUENCE [LARGE SCALE GENOMIC DNA]</scope>
    <source>
        <strain evidence="4">ATCC 43595 / DSM 2588 / LMG 13176 / NBRC 15968 / NCIMB 11800 / UQM 2034</strain>
    </source>
</reference>
<dbReference type="InterPro" id="IPR050807">
    <property type="entry name" value="TransReg_Diox_bact_type"/>
</dbReference>
<protein>
    <submittedName>
        <fullName evidence="3">Transcriptional regulator, XRE family</fullName>
    </submittedName>
</protein>
<feature type="domain" description="HTH cro/C1-type" evidence="2">
    <location>
        <begin position="7"/>
        <end position="61"/>
    </location>
</feature>
<dbReference type="EMBL" id="CP001699">
    <property type="protein sequence ID" value="ACU60969.1"/>
    <property type="molecule type" value="Genomic_DNA"/>
</dbReference>
<dbReference type="Proteomes" id="UP000002215">
    <property type="component" value="Chromosome"/>
</dbReference>